<dbReference type="GO" id="GO:0015562">
    <property type="term" value="F:efflux transmembrane transporter activity"/>
    <property type="evidence" value="ECO:0007669"/>
    <property type="project" value="InterPro"/>
</dbReference>
<dbReference type="PANTHER" id="PTHR30026">
    <property type="entry name" value="OUTER MEMBRANE PROTEIN TOLC"/>
    <property type="match status" value="1"/>
</dbReference>
<dbReference type="Pfam" id="PF02321">
    <property type="entry name" value="OEP"/>
    <property type="match status" value="2"/>
</dbReference>
<dbReference type="Proteomes" id="UP000001176">
    <property type="component" value="Chromosome"/>
</dbReference>
<dbReference type="GO" id="GO:1990281">
    <property type="term" value="C:efflux pump complex"/>
    <property type="evidence" value="ECO:0007669"/>
    <property type="project" value="TreeGrafter"/>
</dbReference>
<evidence type="ECO:0000256" key="1">
    <source>
        <dbReference type="ARBA" id="ARBA00004442"/>
    </source>
</evidence>
<protein>
    <submittedName>
        <fullName evidence="9">Putative type I secretion outer membrane protein, TolC</fullName>
    </submittedName>
</protein>
<keyword evidence="6" id="KW-0472">Membrane</keyword>
<keyword evidence="10" id="KW-1185">Reference proteome</keyword>
<keyword evidence="4" id="KW-1134">Transmembrane beta strand</keyword>
<sequence>MASGRPDRADGCMDSACQGHDHPGRGAARRAAGRRTVIVAAALAAAIGTAPAARAGGLSFHDAVTAAWTADPVRVELSTNRESADARADAAKSWFPGGPVVSAQYFDDHFIGSNIGYTTYQGTVSVPLWLPGQGTATTRVAQAESATIQERLNVEHMAVAVRVLEATGTLVIAQRRHALALSMLGIMQRIDAAVGRAARGGESPRADQQAADAELAASRTEIGLAQEQVDAAEAALTTLLGRPGLPDILSYDARFLARTRLDTPQLIEDNDPRVRAARRGVMAAEEGVRLARASFMPNPEIGVGAIHEGQYGSPWDNRVGVNITVPLPSEARSVPMMADARNKLAAANSQDVQARRMVRVELAQVRARLDAAGTTLNSARASAGALNRRADEMERSWQVGETTLIEALRARQAAYNAILSLNAADVGWHAAIVRAAIASGMTP</sequence>
<dbReference type="EMBL" id="AM889285">
    <property type="protein sequence ID" value="CAP55458.1"/>
    <property type="molecule type" value="Genomic_DNA"/>
</dbReference>
<comment type="subcellular location">
    <subcellularLocation>
        <location evidence="1">Cell outer membrane</location>
    </subcellularLocation>
</comment>
<evidence type="ECO:0000256" key="3">
    <source>
        <dbReference type="ARBA" id="ARBA00022448"/>
    </source>
</evidence>
<accession>A9HG75</accession>
<evidence type="ECO:0000256" key="2">
    <source>
        <dbReference type="ARBA" id="ARBA00007613"/>
    </source>
</evidence>
<evidence type="ECO:0000256" key="6">
    <source>
        <dbReference type="ARBA" id="ARBA00023136"/>
    </source>
</evidence>
<evidence type="ECO:0000256" key="7">
    <source>
        <dbReference type="ARBA" id="ARBA00023237"/>
    </source>
</evidence>
<organism evidence="9 10">
    <name type="scientific">Gluconacetobacter diazotrophicus (strain ATCC 49037 / DSM 5601 / CCUG 37298 / CIP 103539 / LMG 7603 / PAl5)</name>
    <dbReference type="NCBI Taxonomy" id="272568"/>
    <lineage>
        <taxon>Bacteria</taxon>
        <taxon>Pseudomonadati</taxon>
        <taxon>Pseudomonadota</taxon>
        <taxon>Alphaproteobacteria</taxon>
        <taxon>Acetobacterales</taxon>
        <taxon>Acetobacteraceae</taxon>
        <taxon>Gluconacetobacter</taxon>
    </lineage>
</organism>
<dbReference type="InterPro" id="IPR003423">
    <property type="entry name" value="OMP_efflux"/>
</dbReference>
<comment type="similarity">
    <text evidence="2">Belongs to the outer membrane factor (OMF) (TC 1.B.17) family.</text>
</comment>
<dbReference type="SUPFAM" id="SSF56954">
    <property type="entry name" value="Outer membrane efflux proteins (OEP)"/>
    <property type="match status" value="1"/>
</dbReference>
<evidence type="ECO:0000313" key="9">
    <source>
        <dbReference type="EMBL" id="CAP55458.1"/>
    </source>
</evidence>
<feature type="region of interest" description="Disordered" evidence="8">
    <location>
        <begin position="1"/>
        <end position="29"/>
    </location>
</feature>
<keyword evidence="3" id="KW-0813">Transport</keyword>
<evidence type="ECO:0000256" key="8">
    <source>
        <dbReference type="SAM" id="MobiDB-lite"/>
    </source>
</evidence>
<evidence type="ECO:0000256" key="4">
    <source>
        <dbReference type="ARBA" id="ARBA00022452"/>
    </source>
</evidence>
<dbReference type="GO" id="GO:0015288">
    <property type="term" value="F:porin activity"/>
    <property type="evidence" value="ECO:0007669"/>
    <property type="project" value="TreeGrafter"/>
</dbReference>
<feature type="compositionally biased region" description="Basic and acidic residues" evidence="8">
    <location>
        <begin position="1"/>
        <end position="11"/>
    </location>
</feature>
<name>A9HG75_GLUDA</name>
<dbReference type="AlphaFoldDB" id="A9HG75"/>
<reference evidence="9 10" key="1">
    <citation type="journal article" date="2009" name="BMC Genomics">
        <title>Complete genome sequence of the sugarcane nitrogen-fixing endophyte Gluconacetobacter diazotrophicus Pal5.</title>
        <authorList>
            <person name="Bertalan M."/>
            <person name="Albano R."/>
            <person name="Padua V."/>
            <person name="Rouws L."/>
            <person name="Rojas C."/>
            <person name="Hemerly A."/>
            <person name="Teixeira K."/>
            <person name="Schwab S."/>
            <person name="Araujo J."/>
            <person name="Oliveira A."/>
            <person name="Franca L."/>
            <person name="Magalhaes V."/>
            <person name="Alqueres S."/>
            <person name="Cardoso A."/>
            <person name="Almeida W."/>
            <person name="Loureiro M.M."/>
            <person name="Nogueira E."/>
            <person name="Cidade D."/>
            <person name="Oliveira D."/>
            <person name="Simao T."/>
            <person name="Macedo J."/>
            <person name="Valadao A."/>
            <person name="Dreschsel M."/>
            <person name="Freitas F."/>
            <person name="Vidal M."/>
            <person name="Guedes H."/>
            <person name="Rodrigues E."/>
            <person name="Meneses C."/>
            <person name="Brioso P."/>
            <person name="Pozzer L."/>
            <person name="Figueiredo D."/>
            <person name="Montano H."/>
            <person name="Junior J."/>
            <person name="Filho G."/>
            <person name="Flores V."/>
            <person name="Ferreira B."/>
            <person name="Branco A."/>
            <person name="Gonzalez P."/>
            <person name="Guillobel H."/>
            <person name="Lemos M."/>
            <person name="Seibel L."/>
            <person name="Macedo J."/>
            <person name="Alves-Ferreira M."/>
            <person name="Sachetto-Martins G."/>
            <person name="Coelho A."/>
            <person name="Santos E."/>
            <person name="Amaral G."/>
            <person name="Neves A."/>
            <person name="Pacheco A.B."/>
            <person name="Carvalho D."/>
            <person name="Lery L."/>
            <person name="Bisch P."/>
            <person name="Rossle S.C."/>
            <person name="Urmenyi T."/>
            <person name="Kruger W.V."/>
            <person name="Martins O."/>
            <person name="Baldani J.I."/>
            <person name="Ferreira P.C."/>
        </authorList>
    </citation>
    <scope>NUCLEOTIDE SEQUENCE [LARGE SCALE GENOMIC DNA]</scope>
    <source>
        <strain evidence="10">ATCC 49037 / DSM 5601 / CCUG 37298 / CIP 103539 / LMG 7603 / PAl5</strain>
    </source>
</reference>
<proteinExistence type="inferred from homology"/>
<dbReference type="KEGG" id="gdi:GDI1515"/>
<evidence type="ECO:0000313" key="10">
    <source>
        <dbReference type="Proteomes" id="UP000001176"/>
    </source>
</evidence>
<dbReference type="GO" id="GO:0009279">
    <property type="term" value="C:cell outer membrane"/>
    <property type="evidence" value="ECO:0007669"/>
    <property type="project" value="UniProtKB-SubCell"/>
</dbReference>
<dbReference type="InterPro" id="IPR051906">
    <property type="entry name" value="TolC-like"/>
</dbReference>
<dbReference type="Gene3D" id="1.20.1600.10">
    <property type="entry name" value="Outer membrane efflux proteins (OEP)"/>
    <property type="match status" value="1"/>
</dbReference>
<gene>
    <name evidence="9" type="ordered locus">GDI1515</name>
</gene>
<evidence type="ECO:0000256" key="5">
    <source>
        <dbReference type="ARBA" id="ARBA00022692"/>
    </source>
</evidence>
<keyword evidence="7" id="KW-0998">Cell outer membrane</keyword>
<keyword evidence="5" id="KW-0812">Transmembrane</keyword>
<dbReference type="PANTHER" id="PTHR30026:SF20">
    <property type="entry name" value="OUTER MEMBRANE PROTEIN TOLC"/>
    <property type="match status" value="1"/>
</dbReference>